<dbReference type="AlphaFoldDB" id="A0A1F5FEV5"/>
<evidence type="ECO:0000313" key="2">
    <source>
        <dbReference type="Proteomes" id="UP000176682"/>
    </source>
</evidence>
<comment type="caution">
    <text evidence="1">The sequence shown here is derived from an EMBL/GenBank/DDBJ whole genome shotgun (WGS) entry which is preliminary data.</text>
</comment>
<organism evidence="1 2">
    <name type="scientific">Candidatus Collierbacteria bacterium RIFOXYB1_FULL_49_13</name>
    <dbReference type="NCBI Taxonomy" id="1817728"/>
    <lineage>
        <taxon>Bacteria</taxon>
        <taxon>Candidatus Collieribacteriota</taxon>
    </lineage>
</organism>
<dbReference type="EMBL" id="MFAM01000054">
    <property type="protein sequence ID" value="OGD78235.1"/>
    <property type="molecule type" value="Genomic_DNA"/>
</dbReference>
<gene>
    <name evidence="1" type="ORF">A2368_02835</name>
</gene>
<proteinExistence type="predicted"/>
<reference evidence="1 2" key="1">
    <citation type="journal article" date="2016" name="Nat. Commun.">
        <title>Thousands of microbial genomes shed light on interconnected biogeochemical processes in an aquifer system.</title>
        <authorList>
            <person name="Anantharaman K."/>
            <person name="Brown C.T."/>
            <person name="Hug L.A."/>
            <person name="Sharon I."/>
            <person name="Castelle C.J."/>
            <person name="Probst A.J."/>
            <person name="Thomas B.C."/>
            <person name="Singh A."/>
            <person name="Wilkins M.J."/>
            <person name="Karaoz U."/>
            <person name="Brodie E.L."/>
            <person name="Williams K.H."/>
            <person name="Hubbard S.S."/>
            <person name="Banfield J.F."/>
        </authorList>
    </citation>
    <scope>NUCLEOTIDE SEQUENCE [LARGE SCALE GENOMIC DNA]</scope>
</reference>
<sequence>MVKYKQAVKDLYKAEKALFEEFKKIHDLYPTDRIKFSPEFNQKGKPILALIEATEGRLCGHMLNGQYAKFSHRLSEQFREEIKKTYPYIDFIGVEYSVA</sequence>
<protein>
    <submittedName>
        <fullName evidence="1">Uncharacterized protein</fullName>
    </submittedName>
</protein>
<name>A0A1F5FEV5_9BACT</name>
<accession>A0A1F5FEV5</accession>
<evidence type="ECO:0000313" key="1">
    <source>
        <dbReference type="EMBL" id="OGD78235.1"/>
    </source>
</evidence>
<dbReference type="Proteomes" id="UP000176682">
    <property type="component" value="Unassembled WGS sequence"/>
</dbReference>